<dbReference type="EMBL" id="JACAZI010000003">
    <property type="protein sequence ID" value="KAF7365664.1"/>
    <property type="molecule type" value="Genomic_DNA"/>
</dbReference>
<dbReference type="Proteomes" id="UP000620124">
    <property type="component" value="Unassembled WGS sequence"/>
</dbReference>
<evidence type="ECO:0008006" key="4">
    <source>
        <dbReference type="Google" id="ProtNLM"/>
    </source>
</evidence>
<name>A0A8H7D801_9AGAR</name>
<proteinExistence type="predicted"/>
<dbReference type="SUPFAM" id="SSF48371">
    <property type="entry name" value="ARM repeat"/>
    <property type="match status" value="1"/>
</dbReference>
<comment type="caution">
    <text evidence="2">The sequence shown here is derived from an EMBL/GenBank/DDBJ whole genome shotgun (WGS) entry which is preliminary data.</text>
</comment>
<dbReference type="Gene3D" id="1.25.10.10">
    <property type="entry name" value="Leucine-rich Repeat Variant"/>
    <property type="match status" value="1"/>
</dbReference>
<dbReference type="InterPro" id="IPR016024">
    <property type="entry name" value="ARM-type_fold"/>
</dbReference>
<dbReference type="OrthoDB" id="4772757at2759"/>
<evidence type="ECO:0000313" key="2">
    <source>
        <dbReference type="EMBL" id="KAF7365664.1"/>
    </source>
</evidence>
<feature type="transmembrane region" description="Helical" evidence="1">
    <location>
        <begin position="202"/>
        <end position="223"/>
    </location>
</feature>
<keyword evidence="1" id="KW-1133">Transmembrane helix</keyword>
<feature type="transmembrane region" description="Helical" evidence="1">
    <location>
        <begin position="103"/>
        <end position="125"/>
    </location>
</feature>
<gene>
    <name evidence="2" type="ORF">MVEN_00440000</name>
</gene>
<dbReference type="InterPro" id="IPR011989">
    <property type="entry name" value="ARM-like"/>
</dbReference>
<evidence type="ECO:0000313" key="3">
    <source>
        <dbReference type="Proteomes" id="UP000620124"/>
    </source>
</evidence>
<feature type="transmembrane region" description="Helical" evidence="1">
    <location>
        <begin position="229"/>
        <end position="247"/>
    </location>
</feature>
<keyword evidence="1" id="KW-0472">Membrane</keyword>
<protein>
    <recommendedName>
        <fullName evidence="4">ARM repeat-containing protein</fullName>
    </recommendedName>
</protein>
<feature type="transmembrane region" description="Helical" evidence="1">
    <location>
        <begin position="62"/>
        <end position="83"/>
    </location>
</feature>
<dbReference type="AlphaFoldDB" id="A0A8H7D801"/>
<keyword evidence="3" id="KW-1185">Reference proteome</keyword>
<organism evidence="2 3">
    <name type="scientific">Mycena venus</name>
    <dbReference type="NCBI Taxonomy" id="2733690"/>
    <lineage>
        <taxon>Eukaryota</taxon>
        <taxon>Fungi</taxon>
        <taxon>Dikarya</taxon>
        <taxon>Basidiomycota</taxon>
        <taxon>Agaricomycotina</taxon>
        <taxon>Agaricomycetes</taxon>
        <taxon>Agaricomycetidae</taxon>
        <taxon>Agaricales</taxon>
        <taxon>Marasmiineae</taxon>
        <taxon>Mycenaceae</taxon>
        <taxon>Mycena</taxon>
    </lineage>
</organism>
<reference evidence="2" key="1">
    <citation type="submission" date="2020-05" db="EMBL/GenBank/DDBJ databases">
        <title>Mycena genomes resolve the evolution of fungal bioluminescence.</title>
        <authorList>
            <person name="Tsai I.J."/>
        </authorList>
    </citation>
    <scope>NUCLEOTIDE SEQUENCE</scope>
    <source>
        <strain evidence="2">CCC161011</strain>
    </source>
</reference>
<keyword evidence="1" id="KW-0812">Transmembrane</keyword>
<sequence>MSQELEPAAIDSPREIEILKFLQRCAQEDPYWNALMDSYSNIVQRVIRSQLEVDSKKFGSRAAYMTGLSGIATLLAGAQIAFVQVVGAAPICASPDECGPHSALLLMIVIFSTYISLSFEIIGALSSLLTAKRLVDLNSHARGLMETKSTLEKLIVKQMRTEASNSRTKELMACRTNMGALFEAIESHVHDRKHSSSGLQGVILMILLGMVCFFAALILELVISQPKGLWITFILCLALMGLVLVWIEKRAHPRLWRALRGARGDEESAIGESNHLVMDELSMNDRTETREFNLRESVKVLLTRDRLHQILNDPDPEVSRLGLEIVGKAQYDGFYAGNDRLLRQLIQGLGDVDVNVRIAALRTASHFVHDATVRTQISTPKTSEGILSMILDQQSNVRRSALEIVAALCGACRFHLRRAVCTQEIIESIVSAAIDPSSSLRELALKAIASLMQHADVHWRTFEQKTIKQIISMAATDDQEVQHAVLMVLGALVRRGKFVGPNSIILEAGPVPGAEAQRLLKDIISSQRSVSWISNSLLRATLENLEHAPNHVMESYTDIIRMLPWTNIMLLPNTTKKLVALLYRPKSETVESTIQIMECCSENVEFRQNILNNHSNVFIALLNNKPDQALTLITKFAKYVDAREAINDLNSGLVRELLIMFNNEQEQKRWRISVKCLLALCLI</sequence>
<evidence type="ECO:0000256" key="1">
    <source>
        <dbReference type="SAM" id="Phobius"/>
    </source>
</evidence>
<accession>A0A8H7D801</accession>